<dbReference type="GO" id="GO:0005758">
    <property type="term" value="C:mitochondrial intermembrane space"/>
    <property type="evidence" value="ECO:0007669"/>
    <property type="project" value="TreeGrafter"/>
</dbReference>
<keyword evidence="5" id="KW-0809">Transit peptide</keyword>
<comment type="function">
    <text evidence="1 8">Plays an essential role in the assembly of succinate dehydrogenase (SDH), an enzyme complex (also referred to as respiratory complex II) that is a component of both the tricarboxylic acid (TCA) cycle and the mitochondrial electron transport chain, and which couples the oxidation of succinate to fumarate with the reduction of ubiquinone (coenzyme Q) to ubiquinol. Promotes maturation of the iron-sulfur protein subunit of the SDH catalytic dimer, protecting it from the deleterious effects of oxidants. May act together with SDHAF1.</text>
</comment>
<dbReference type="GO" id="GO:0006105">
    <property type="term" value="P:succinate metabolic process"/>
    <property type="evidence" value="ECO:0007669"/>
    <property type="project" value="TreeGrafter"/>
</dbReference>
<evidence type="ECO:0000256" key="8">
    <source>
        <dbReference type="RuleBase" id="RU368039"/>
    </source>
</evidence>
<evidence type="ECO:0000256" key="5">
    <source>
        <dbReference type="ARBA" id="ARBA00022946"/>
    </source>
</evidence>
<sequence>MRVSSRLLATTSAGPGRHVPLSLLPPIPLYRRLLRAQRKLPGELRVLGDQYIKSEFRAHRNVENPLHIVGFLTQWQLFAQKIEGSAWNEDAIDQATFDKMSDDQKVQLYELMTAIRKKDLEENDPEYTPDK</sequence>
<evidence type="ECO:0000256" key="6">
    <source>
        <dbReference type="ARBA" id="ARBA00023128"/>
    </source>
</evidence>
<dbReference type="InterPro" id="IPR008381">
    <property type="entry name" value="SDHAF3/Sdh7"/>
</dbReference>
<dbReference type="OrthoDB" id="278329at2759"/>
<dbReference type="Pfam" id="PF13233">
    <property type="entry name" value="Complex1_LYR_2"/>
    <property type="match status" value="1"/>
</dbReference>
<dbReference type="CDD" id="cd20270">
    <property type="entry name" value="Complex1_LYR_SDHAF3_LYRM10"/>
    <property type="match status" value="1"/>
</dbReference>
<dbReference type="GO" id="GO:0034553">
    <property type="term" value="P:mitochondrial respiratory chain complex II assembly"/>
    <property type="evidence" value="ECO:0007669"/>
    <property type="project" value="UniProtKB-UniRule"/>
</dbReference>
<comment type="similarity">
    <text evidence="3 8">Belongs to the complex I LYR family. SDHAF3 subfamily.</text>
</comment>
<evidence type="ECO:0000256" key="3">
    <source>
        <dbReference type="ARBA" id="ARBA00006020"/>
    </source>
</evidence>
<evidence type="ECO:0000313" key="10">
    <source>
        <dbReference type="Proteomes" id="UP000316270"/>
    </source>
</evidence>
<organism evidence="9 10">
    <name type="scientific">Venturia effusa</name>
    <dbReference type="NCBI Taxonomy" id="50376"/>
    <lineage>
        <taxon>Eukaryota</taxon>
        <taxon>Fungi</taxon>
        <taxon>Dikarya</taxon>
        <taxon>Ascomycota</taxon>
        <taxon>Pezizomycotina</taxon>
        <taxon>Dothideomycetes</taxon>
        <taxon>Pleosporomycetidae</taxon>
        <taxon>Venturiales</taxon>
        <taxon>Venturiaceae</taxon>
        <taxon>Venturia</taxon>
    </lineage>
</organism>
<dbReference type="Proteomes" id="UP000316270">
    <property type="component" value="Chromosome 19"/>
</dbReference>
<evidence type="ECO:0000256" key="4">
    <source>
        <dbReference type="ARBA" id="ARBA00011273"/>
    </source>
</evidence>
<dbReference type="PANTHER" id="PTHR13137">
    <property type="entry name" value="DC11 ACN9 HOMOLOG"/>
    <property type="match status" value="1"/>
</dbReference>
<evidence type="ECO:0000256" key="7">
    <source>
        <dbReference type="ARBA" id="ARBA00023186"/>
    </source>
</evidence>
<evidence type="ECO:0000313" key="9">
    <source>
        <dbReference type="EMBL" id="QDS77970.1"/>
    </source>
</evidence>
<gene>
    <name evidence="9" type="ORF">FKW77_001862</name>
</gene>
<evidence type="ECO:0000256" key="1">
    <source>
        <dbReference type="ARBA" id="ARBA00003675"/>
    </source>
</evidence>
<keyword evidence="10" id="KW-1185">Reference proteome</keyword>
<proteinExistence type="inferred from homology"/>
<name>A0A517LQP4_9PEZI</name>
<keyword evidence="6 8" id="KW-0496">Mitochondrion</keyword>
<dbReference type="AlphaFoldDB" id="A0A517LQP4"/>
<comment type="subunit">
    <text evidence="4 8">Interacts with the iron-sulfur protein subunit within the SDH catalytic dimer.</text>
</comment>
<reference evidence="9 10" key="1">
    <citation type="submission" date="2019-07" db="EMBL/GenBank/DDBJ databases">
        <title>Finished genome of Venturia effusa.</title>
        <authorList>
            <person name="Young C.A."/>
            <person name="Cox M.P."/>
            <person name="Ganley A.R.D."/>
            <person name="David W.J."/>
        </authorList>
    </citation>
    <scope>NUCLEOTIDE SEQUENCE [LARGE SCALE GENOMIC DNA]</scope>
    <source>
        <strain evidence="10">albino</strain>
    </source>
</reference>
<dbReference type="EMBL" id="CP042203">
    <property type="protein sequence ID" value="QDS77970.1"/>
    <property type="molecule type" value="Genomic_DNA"/>
</dbReference>
<evidence type="ECO:0000256" key="2">
    <source>
        <dbReference type="ARBA" id="ARBA00004305"/>
    </source>
</evidence>
<comment type="subcellular location">
    <subcellularLocation>
        <location evidence="2 8">Mitochondrion matrix</location>
    </subcellularLocation>
</comment>
<protein>
    <recommendedName>
        <fullName evidence="8">Succinate dehydrogenase assembly factor 3</fullName>
        <shortName evidence="8">SDH assembly factor 3</shortName>
        <shortName evidence="8">SDHAF3</shortName>
    </recommendedName>
</protein>
<dbReference type="STRING" id="50376.A0A517LQP4"/>
<accession>A0A517LQP4</accession>
<keyword evidence="7 8" id="KW-0143">Chaperone</keyword>
<dbReference type="GO" id="GO:0005759">
    <property type="term" value="C:mitochondrial matrix"/>
    <property type="evidence" value="ECO:0007669"/>
    <property type="project" value="UniProtKB-SubCell"/>
</dbReference>
<dbReference type="PANTHER" id="PTHR13137:SF6">
    <property type="entry name" value="SUCCINATE DEHYDROGENASE ASSEMBLY FACTOR 3, MITOCHONDRIAL"/>
    <property type="match status" value="1"/>
</dbReference>